<dbReference type="AlphaFoldDB" id="A0A0E9NLC7"/>
<accession>A0A0E9NLC7</accession>
<feature type="compositionally biased region" description="Polar residues" evidence="1">
    <location>
        <begin position="190"/>
        <end position="200"/>
    </location>
</feature>
<feature type="region of interest" description="Disordered" evidence="1">
    <location>
        <begin position="397"/>
        <end position="428"/>
    </location>
</feature>
<reference evidence="2 3" key="1">
    <citation type="journal article" date="2011" name="J. Gen. Appl. Microbiol.">
        <title>Draft genome sequencing of the enigmatic yeast Saitoella complicata.</title>
        <authorList>
            <person name="Nishida H."/>
            <person name="Hamamoto M."/>
            <person name="Sugiyama J."/>
        </authorList>
    </citation>
    <scope>NUCLEOTIDE SEQUENCE [LARGE SCALE GENOMIC DNA]</scope>
    <source>
        <strain evidence="2 3">NRRL Y-17804</strain>
    </source>
</reference>
<name>A0A0E9NLC7_SAICN</name>
<dbReference type="EMBL" id="BACD03000036">
    <property type="protein sequence ID" value="GAO50687.1"/>
    <property type="molecule type" value="Genomic_DNA"/>
</dbReference>
<protein>
    <recommendedName>
        <fullName evidence="4">NTF2 domain-containing protein</fullName>
    </recommendedName>
</protein>
<gene>
    <name evidence="2" type="ORF">G7K_4809-t1</name>
</gene>
<evidence type="ECO:0008006" key="4">
    <source>
        <dbReference type="Google" id="ProtNLM"/>
    </source>
</evidence>
<evidence type="ECO:0000313" key="2">
    <source>
        <dbReference type="EMBL" id="GAO50687.1"/>
    </source>
</evidence>
<dbReference type="Gene3D" id="3.10.450.50">
    <property type="match status" value="1"/>
</dbReference>
<feature type="compositionally biased region" description="Polar residues" evidence="1">
    <location>
        <begin position="412"/>
        <end position="421"/>
    </location>
</feature>
<evidence type="ECO:0000256" key="1">
    <source>
        <dbReference type="SAM" id="MobiDB-lite"/>
    </source>
</evidence>
<feature type="region of interest" description="Disordered" evidence="1">
    <location>
        <begin position="185"/>
        <end position="214"/>
    </location>
</feature>
<reference evidence="2 3" key="3">
    <citation type="journal article" date="2015" name="Genome Announc.">
        <title>Draft Genome Sequence of the Archiascomycetous Yeast Saitoella complicata.</title>
        <authorList>
            <person name="Yamauchi K."/>
            <person name="Kondo S."/>
            <person name="Hamamoto M."/>
            <person name="Takahashi Y."/>
            <person name="Ogura Y."/>
            <person name="Hayashi T."/>
            <person name="Nishida H."/>
        </authorList>
    </citation>
    <scope>NUCLEOTIDE SEQUENCE [LARGE SCALE GENOMIC DNA]</scope>
    <source>
        <strain evidence="2 3">NRRL Y-17804</strain>
    </source>
</reference>
<feature type="region of interest" description="Disordered" evidence="1">
    <location>
        <begin position="284"/>
        <end position="312"/>
    </location>
</feature>
<organism evidence="2 3">
    <name type="scientific">Saitoella complicata (strain BCRC 22490 / CBS 7301 / JCM 7358 / NBRC 10748 / NRRL Y-17804)</name>
    <dbReference type="NCBI Taxonomy" id="698492"/>
    <lineage>
        <taxon>Eukaryota</taxon>
        <taxon>Fungi</taxon>
        <taxon>Dikarya</taxon>
        <taxon>Ascomycota</taxon>
        <taxon>Taphrinomycotina</taxon>
        <taxon>Taphrinomycotina incertae sedis</taxon>
        <taxon>Saitoella</taxon>
    </lineage>
</organism>
<proteinExistence type="predicted"/>
<dbReference type="Proteomes" id="UP000033140">
    <property type="component" value="Unassembled WGS sequence"/>
</dbReference>
<dbReference type="STRING" id="698492.A0A0E9NLC7"/>
<dbReference type="InterPro" id="IPR032710">
    <property type="entry name" value="NTF2-like_dom_sf"/>
</dbReference>
<dbReference type="OMA" id="ESAMAHW"/>
<evidence type="ECO:0000313" key="3">
    <source>
        <dbReference type="Proteomes" id="UP000033140"/>
    </source>
</evidence>
<sequence length="428" mass="47660">MQSVEELYDQYKSKPQASLLADDATLQYITSGVTVTGANAIITRRAKYRDEITVTENVIAKHVASESIVFEVAATITFTNGPGWLVPGIDDNFLFDKTIEIPLVYAVRFEEKKIKSIKYFWDGAAVLKSLDVIGARGRGWPIKDGKDQCTMLSQAAQASKTAIAASERSSSTSAPVRGGQQKLTLFDAQPNEQQYAVQQDRTPRPAAKPTRAPARRLDDILAPPEELSTPKHVTVHHRDFSFEDVRSDNDYNRRDRRHGNLSDEKHWDFGTPDDKVLAEVRSRQVQGARGGMRNISSESPQEENAVGPQIQPQRDIKAHWDFASTGQTPTAQLGEGRESAMAHWSLAEGDEENVSGGLKELELNGRPRPMRDLNAHWESPSVKQVQNVKPERRGLDSHFEFAGGESPKPHQFSRSNRSQMMPSVDLGF</sequence>
<dbReference type="SUPFAM" id="SSF54427">
    <property type="entry name" value="NTF2-like"/>
    <property type="match status" value="1"/>
</dbReference>
<reference evidence="2 3" key="2">
    <citation type="journal article" date="2014" name="J. Gen. Appl. Microbiol.">
        <title>The early diverging ascomycetous budding yeast Saitoella complicata has three histone deacetylases belonging to the Clr6, Hos2, and Rpd3 lineages.</title>
        <authorList>
            <person name="Nishida H."/>
            <person name="Matsumoto T."/>
            <person name="Kondo S."/>
            <person name="Hamamoto M."/>
            <person name="Yoshikawa H."/>
        </authorList>
    </citation>
    <scope>NUCLEOTIDE SEQUENCE [LARGE SCALE GENOMIC DNA]</scope>
    <source>
        <strain evidence="2 3">NRRL Y-17804</strain>
    </source>
</reference>
<comment type="caution">
    <text evidence="2">The sequence shown here is derived from an EMBL/GenBank/DDBJ whole genome shotgun (WGS) entry which is preliminary data.</text>
</comment>
<keyword evidence="3" id="KW-1185">Reference proteome</keyword>